<accession>A0ABW2FPJ7</accession>
<evidence type="ECO:0000256" key="2">
    <source>
        <dbReference type="SAM" id="Phobius"/>
    </source>
</evidence>
<name>A0ABW2FPJ7_9ACTN</name>
<dbReference type="RefSeq" id="WP_380230301.1">
    <property type="nucleotide sequence ID" value="NZ_JBHSVH010000002.1"/>
</dbReference>
<sequence length="177" mass="19158">MSTRSDSPPREADEETGPEPPGRPDPGRRRRRPGPPRRRLFAPVLAGCLAAALAWTLWTVPATHEILLDSFTERPQTYAELFFTGPPGFEGSTVVVPVAVTDHGEGAKGYQVRVSLESPSGQILAASTTDLKARYGAPVKMVARLQTNADVALVRVALVGRPQSLYFRFGKSQTPHA</sequence>
<dbReference type="Proteomes" id="UP001596435">
    <property type="component" value="Unassembled WGS sequence"/>
</dbReference>
<feature type="compositionally biased region" description="Basic residues" evidence="1">
    <location>
        <begin position="28"/>
        <end position="37"/>
    </location>
</feature>
<evidence type="ECO:0000313" key="4">
    <source>
        <dbReference type="Proteomes" id="UP001596435"/>
    </source>
</evidence>
<reference evidence="4" key="1">
    <citation type="journal article" date="2019" name="Int. J. Syst. Evol. Microbiol.">
        <title>The Global Catalogue of Microorganisms (GCM) 10K type strain sequencing project: providing services to taxonomists for standard genome sequencing and annotation.</title>
        <authorList>
            <consortium name="The Broad Institute Genomics Platform"/>
            <consortium name="The Broad Institute Genome Sequencing Center for Infectious Disease"/>
            <person name="Wu L."/>
            <person name="Ma J."/>
        </authorList>
    </citation>
    <scope>NUCLEOTIDE SEQUENCE [LARGE SCALE GENOMIC DNA]</scope>
    <source>
        <strain evidence="4">CGMCC 1.12859</strain>
    </source>
</reference>
<evidence type="ECO:0000313" key="3">
    <source>
        <dbReference type="EMBL" id="MFC7178342.1"/>
    </source>
</evidence>
<organism evidence="3 4">
    <name type="scientific">Kitasatospora paranensis</name>
    <dbReference type="NCBI Taxonomy" id="258053"/>
    <lineage>
        <taxon>Bacteria</taxon>
        <taxon>Bacillati</taxon>
        <taxon>Actinomycetota</taxon>
        <taxon>Actinomycetes</taxon>
        <taxon>Kitasatosporales</taxon>
        <taxon>Streptomycetaceae</taxon>
        <taxon>Kitasatospora</taxon>
    </lineage>
</organism>
<dbReference type="EMBL" id="JBHTAJ010000003">
    <property type="protein sequence ID" value="MFC7178342.1"/>
    <property type="molecule type" value="Genomic_DNA"/>
</dbReference>
<feature type="transmembrane region" description="Helical" evidence="2">
    <location>
        <begin position="40"/>
        <end position="58"/>
    </location>
</feature>
<protein>
    <submittedName>
        <fullName evidence="3">Uncharacterized protein</fullName>
    </submittedName>
</protein>
<keyword evidence="2" id="KW-0472">Membrane</keyword>
<proteinExistence type="predicted"/>
<comment type="caution">
    <text evidence="3">The sequence shown here is derived from an EMBL/GenBank/DDBJ whole genome shotgun (WGS) entry which is preliminary data.</text>
</comment>
<feature type="region of interest" description="Disordered" evidence="1">
    <location>
        <begin position="1"/>
        <end position="37"/>
    </location>
</feature>
<evidence type="ECO:0000256" key="1">
    <source>
        <dbReference type="SAM" id="MobiDB-lite"/>
    </source>
</evidence>
<keyword evidence="4" id="KW-1185">Reference proteome</keyword>
<keyword evidence="2" id="KW-1133">Transmembrane helix</keyword>
<keyword evidence="2" id="KW-0812">Transmembrane</keyword>
<gene>
    <name evidence="3" type="ORF">ACFQMG_02050</name>
</gene>